<evidence type="ECO:0000259" key="5">
    <source>
        <dbReference type="SMART" id="SM00900"/>
    </source>
</evidence>
<dbReference type="InterPro" id="IPR017896">
    <property type="entry name" value="4Fe4S_Fe-S-bd"/>
</dbReference>
<dbReference type="PANTHER" id="PTHR30224:SF4">
    <property type="entry name" value="ELECTRON TRANSPORT PROTEIN YCCM-RELATED"/>
    <property type="match status" value="1"/>
</dbReference>
<dbReference type="EMBL" id="AP026866">
    <property type="protein sequence ID" value="BDS08675.1"/>
    <property type="molecule type" value="Genomic_DNA"/>
</dbReference>
<dbReference type="Pfam" id="PF04205">
    <property type="entry name" value="FMN_bind"/>
    <property type="match status" value="1"/>
</dbReference>
<proteinExistence type="predicted"/>
<evidence type="ECO:0000313" key="6">
    <source>
        <dbReference type="EMBL" id="BDS08675.1"/>
    </source>
</evidence>
<feature type="domain" description="FMN-binding" evidence="5">
    <location>
        <begin position="92"/>
        <end position="171"/>
    </location>
</feature>
<accession>A0AAT9FRW6</accession>
<comment type="subcellular location">
    <subcellularLocation>
        <location evidence="1">Cell membrane</location>
    </subcellularLocation>
</comment>
<feature type="transmembrane region" description="Helical" evidence="4">
    <location>
        <begin position="480"/>
        <end position="504"/>
    </location>
</feature>
<keyword evidence="4" id="KW-0812">Transmembrane</keyword>
<feature type="transmembrane region" description="Helical" evidence="4">
    <location>
        <begin position="329"/>
        <end position="351"/>
    </location>
</feature>
<reference evidence="6" key="1">
    <citation type="submission" date="2024-07" db="EMBL/GenBank/DDBJ databases">
        <title>Complete genome sequence of Verrucomicrobiaceae bacterium NT6N.</title>
        <authorList>
            <person name="Huang C."/>
            <person name="Takami H."/>
            <person name="Hamasaki K."/>
        </authorList>
    </citation>
    <scope>NUCLEOTIDE SEQUENCE</scope>
    <source>
        <strain evidence="6">NT6N</strain>
    </source>
</reference>
<dbReference type="InterPro" id="IPR007329">
    <property type="entry name" value="FMN-bd"/>
</dbReference>
<dbReference type="Pfam" id="PF12801">
    <property type="entry name" value="Fer4_5"/>
    <property type="match status" value="2"/>
</dbReference>
<name>A0AAT9FRW6_9BACT</name>
<evidence type="ECO:0000256" key="4">
    <source>
        <dbReference type="SAM" id="Phobius"/>
    </source>
</evidence>
<organism evidence="6">
    <name type="scientific">Oceaniferula spumae</name>
    <dbReference type="NCBI Taxonomy" id="2979115"/>
    <lineage>
        <taxon>Bacteria</taxon>
        <taxon>Pseudomonadati</taxon>
        <taxon>Verrucomicrobiota</taxon>
        <taxon>Verrucomicrobiia</taxon>
        <taxon>Verrucomicrobiales</taxon>
        <taxon>Verrucomicrobiaceae</taxon>
        <taxon>Oceaniferula</taxon>
    </lineage>
</organism>
<feature type="domain" description="FMN-binding" evidence="5">
    <location>
        <begin position="228"/>
        <end position="316"/>
    </location>
</feature>
<feature type="transmembrane region" description="Helical" evidence="4">
    <location>
        <begin position="448"/>
        <end position="468"/>
    </location>
</feature>
<feature type="transmembrane region" description="Helical" evidence="4">
    <location>
        <begin position="392"/>
        <end position="411"/>
    </location>
</feature>
<dbReference type="AlphaFoldDB" id="A0AAT9FRW6"/>
<protein>
    <recommendedName>
        <fullName evidence="5">FMN-binding domain-containing protein</fullName>
    </recommendedName>
</protein>
<feature type="transmembrane region" description="Helical" evidence="4">
    <location>
        <begin position="363"/>
        <end position="386"/>
    </location>
</feature>
<evidence type="ECO:0000256" key="1">
    <source>
        <dbReference type="ARBA" id="ARBA00004236"/>
    </source>
</evidence>
<dbReference type="SMART" id="SM00900">
    <property type="entry name" value="FMN_bind"/>
    <property type="match status" value="2"/>
</dbReference>
<keyword evidence="2" id="KW-1003">Cell membrane</keyword>
<sequence>MTSPFKRISTLALRALTIASVFACIGVIAYQNETRQTNTLQLSVSGVTEWFPNAASLGKPGGNLDATPVLSSDHQILGYLLKTSPASNQIIGYSGPTNTLVALSPEHKIIGFRILDTADTSSHVAKIDANFWSQFTGRSPATLPAKPVTTSGATLTTEAIAKGIRARLTGKEVEPWFSGNVTPELARRYFPSTAKVLPDGKTYMAIDPSNNTLGRLMLSTDCPDQARGFQGPSALLIALSADQQTLLGFTLLASRDNTTYVADNQEELRYTDQFNNQPVDAILADNTPATEALLVSGASYTATAIVAQLRSTLRWLRASVSPEPPKFHWQLRDTLLCIWLFAGVAIGLTHWRGNRKVRLGLQFLCILLGGVYLGTLVTQGLIIGWARHGLPWQTYPALVLLTAAAIIIPLATGKNVYCQQLCAHGALQNTLFDLTKKKLHVPPKLHKTLTFVPWILLLMILVLALLQWTGDFSVFETFDAWSTGLIVSVPVLLFIASIVSAPFVRTPYCHYACPTGALLRLTGGPKNQLLRRDIAAAAFAVSAWAFTLF</sequence>
<gene>
    <name evidence="6" type="ORF">NT6N_37150</name>
</gene>
<evidence type="ECO:0000256" key="3">
    <source>
        <dbReference type="ARBA" id="ARBA00023136"/>
    </source>
</evidence>
<dbReference type="InterPro" id="IPR052378">
    <property type="entry name" value="NosR_regulator"/>
</dbReference>
<dbReference type="GO" id="GO:0005886">
    <property type="term" value="C:plasma membrane"/>
    <property type="evidence" value="ECO:0007669"/>
    <property type="project" value="UniProtKB-SubCell"/>
</dbReference>
<keyword evidence="3 4" id="KW-0472">Membrane</keyword>
<dbReference type="GO" id="GO:0010181">
    <property type="term" value="F:FMN binding"/>
    <property type="evidence" value="ECO:0007669"/>
    <property type="project" value="InterPro"/>
</dbReference>
<dbReference type="KEGG" id="osu:NT6N_37150"/>
<evidence type="ECO:0000256" key="2">
    <source>
        <dbReference type="ARBA" id="ARBA00022475"/>
    </source>
</evidence>
<keyword evidence="4" id="KW-1133">Transmembrane helix</keyword>
<dbReference type="PANTHER" id="PTHR30224">
    <property type="entry name" value="ELECTRON TRANSPORT PROTEIN"/>
    <property type="match status" value="1"/>
</dbReference>